<comment type="caution">
    <text evidence="10">The sequence shown here is derived from an EMBL/GenBank/DDBJ whole genome shotgun (WGS) entry which is preliminary data.</text>
</comment>
<evidence type="ECO:0000313" key="10">
    <source>
        <dbReference type="EMBL" id="MDO7845853.1"/>
    </source>
</evidence>
<comment type="function">
    <text evidence="8">Toxic component of a toxin-antitoxin (TA) system. An RNase.</text>
</comment>
<feature type="binding site" evidence="8">
    <location>
        <position position="8"/>
    </location>
    <ligand>
        <name>Mg(2+)</name>
        <dbReference type="ChEBI" id="CHEBI:18420"/>
    </ligand>
</feature>
<dbReference type="EMBL" id="JAUQSX010000002">
    <property type="protein sequence ID" value="MDO7845853.1"/>
    <property type="molecule type" value="Genomic_DNA"/>
</dbReference>
<keyword evidence="8" id="KW-0800">Toxin</keyword>
<evidence type="ECO:0000256" key="2">
    <source>
        <dbReference type="ARBA" id="ARBA00022649"/>
    </source>
</evidence>
<dbReference type="SUPFAM" id="SSF88723">
    <property type="entry name" value="PIN domain-like"/>
    <property type="match status" value="1"/>
</dbReference>
<keyword evidence="6 8" id="KW-0460">Magnesium</keyword>
<sequence length="133" mass="14349">MGAGYLVDTNVIIDLVLGRLPSASAVWLDTQLAAQRVAISIITRIELLGKVVPVPESAFLQSFVQSVAVLPLDELVTQETIRLRQQHRIKLPDAIIAATALAYGLPLLTRNVSDFQALPGLTAINPHEPLPLP</sequence>
<keyword evidence="3 8" id="KW-0540">Nuclease</keyword>
<protein>
    <recommendedName>
        <fullName evidence="8">Ribonuclease VapC</fullName>
        <shortName evidence="8">RNase VapC</shortName>
        <ecNumber evidence="8">3.1.-.-</ecNumber>
    </recommendedName>
    <alternativeName>
        <fullName evidence="8">Toxin VapC</fullName>
    </alternativeName>
</protein>
<dbReference type="EC" id="3.1.-.-" evidence="8"/>
<dbReference type="InterPro" id="IPR050556">
    <property type="entry name" value="Type_II_TA_system_RNase"/>
</dbReference>
<keyword evidence="11" id="KW-1185">Reference proteome</keyword>
<keyword evidence="5 8" id="KW-0378">Hydrolase</keyword>
<dbReference type="PANTHER" id="PTHR33653">
    <property type="entry name" value="RIBONUCLEASE VAPC2"/>
    <property type="match status" value="1"/>
</dbReference>
<dbReference type="InterPro" id="IPR029060">
    <property type="entry name" value="PIN-like_dom_sf"/>
</dbReference>
<evidence type="ECO:0000313" key="11">
    <source>
        <dbReference type="Proteomes" id="UP001167796"/>
    </source>
</evidence>
<comment type="similarity">
    <text evidence="7 8">Belongs to the PINc/VapC protein family.</text>
</comment>
<reference evidence="10" key="1">
    <citation type="submission" date="2023-07" db="EMBL/GenBank/DDBJ databases">
        <authorList>
            <person name="Kim M.K."/>
        </authorList>
    </citation>
    <scope>NUCLEOTIDE SEQUENCE</scope>
    <source>
        <strain evidence="10">M29</strain>
    </source>
</reference>
<evidence type="ECO:0000256" key="1">
    <source>
        <dbReference type="ARBA" id="ARBA00001946"/>
    </source>
</evidence>
<dbReference type="Pfam" id="PF01850">
    <property type="entry name" value="PIN"/>
    <property type="match status" value="1"/>
</dbReference>
<dbReference type="PANTHER" id="PTHR33653:SF1">
    <property type="entry name" value="RIBONUCLEASE VAPC2"/>
    <property type="match status" value="1"/>
</dbReference>
<comment type="cofactor">
    <cofactor evidence="1 8">
        <name>Mg(2+)</name>
        <dbReference type="ChEBI" id="CHEBI:18420"/>
    </cofactor>
</comment>
<dbReference type="Proteomes" id="UP001167796">
    <property type="component" value="Unassembled WGS sequence"/>
</dbReference>
<evidence type="ECO:0000256" key="5">
    <source>
        <dbReference type="ARBA" id="ARBA00022801"/>
    </source>
</evidence>
<evidence type="ECO:0000256" key="3">
    <source>
        <dbReference type="ARBA" id="ARBA00022722"/>
    </source>
</evidence>
<keyword evidence="2 8" id="KW-1277">Toxin-antitoxin system</keyword>
<evidence type="ECO:0000259" key="9">
    <source>
        <dbReference type="Pfam" id="PF01850"/>
    </source>
</evidence>
<evidence type="ECO:0000256" key="8">
    <source>
        <dbReference type="HAMAP-Rule" id="MF_00265"/>
    </source>
</evidence>
<accession>A0ABT9A8K0</accession>
<evidence type="ECO:0000256" key="7">
    <source>
        <dbReference type="ARBA" id="ARBA00038093"/>
    </source>
</evidence>
<feature type="binding site" evidence="8">
    <location>
        <position position="93"/>
    </location>
    <ligand>
        <name>Mg(2+)</name>
        <dbReference type="ChEBI" id="CHEBI:18420"/>
    </ligand>
</feature>
<dbReference type="HAMAP" id="MF_00265">
    <property type="entry name" value="VapC_Nob1"/>
    <property type="match status" value="1"/>
</dbReference>
<organism evidence="10 11">
    <name type="scientific">Hymenobacter mellowenesis</name>
    <dbReference type="NCBI Taxonomy" id="3063995"/>
    <lineage>
        <taxon>Bacteria</taxon>
        <taxon>Pseudomonadati</taxon>
        <taxon>Bacteroidota</taxon>
        <taxon>Cytophagia</taxon>
        <taxon>Cytophagales</taxon>
        <taxon>Hymenobacteraceae</taxon>
        <taxon>Hymenobacter</taxon>
    </lineage>
</organism>
<feature type="domain" description="PIN" evidence="9">
    <location>
        <begin position="5"/>
        <end position="111"/>
    </location>
</feature>
<keyword evidence="4 8" id="KW-0479">Metal-binding</keyword>
<evidence type="ECO:0000256" key="4">
    <source>
        <dbReference type="ARBA" id="ARBA00022723"/>
    </source>
</evidence>
<proteinExistence type="inferred from homology"/>
<name>A0ABT9A8K0_9BACT</name>
<dbReference type="Gene3D" id="3.40.50.1010">
    <property type="entry name" value="5'-nuclease"/>
    <property type="match status" value="1"/>
</dbReference>
<evidence type="ECO:0000256" key="6">
    <source>
        <dbReference type="ARBA" id="ARBA00022842"/>
    </source>
</evidence>
<gene>
    <name evidence="8" type="primary">vapC</name>
    <name evidence="10" type="ORF">Q5H92_05755</name>
</gene>
<dbReference type="RefSeq" id="WP_305010540.1">
    <property type="nucleotide sequence ID" value="NZ_JAUQSX010000002.1"/>
</dbReference>
<dbReference type="InterPro" id="IPR022907">
    <property type="entry name" value="VapC_family"/>
</dbReference>
<dbReference type="InterPro" id="IPR002716">
    <property type="entry name" value="PIN_dom"/>
</dbReference>
<dbReference type="CDD" id="cd18738">
    <property type="entry name" value="PIN_VapC4-5_FitB-like"/>
    <property type="match status" value="1"/>
</dbReference>